<sequence length="199" mass="19999">MLFSAVTAAAVLAGSAFAAPLVGDASTSGNATSDALDFVVNGPLSVTLGSFLGLIDAIATVPDHVLDAGDDATHAWLNPLGTSAAAVLRAPNTLLTTRDVDATSKADLAATTDAVNGIVNGAECAAAVAAAIATDLLPAAKLLKAKALIKALGGVKKVAKLLLQFSHNPNSQTVKEAGRTLLNLVEILLGIDSIKRHCK</sequence>
<dbReference type="EMBL" id="KE148170">
    <property type="protein sequence ID" value="EPE03168.1"/>
    <property type="molecule type" value="Genomic_DNA"/>
</dbReference>
<feature type="signal peptide" evidence="1">
    <location>
        <begin position="1"/>
        <end position="18"/>
    </location>
</feature>
<evidence type="ECO:0000256" key="1">
    <source>
        <dbReference type="SAM" id="SignalP"/>
    </source>
</evidence>
<dbReference type="AlphaFoldDB" id="S3CAB5"/>
<evidence type="ECO:0000313" key="2">
    <source>
        <dbReference type="EMBL" id="EPE03168.1"/>
    </source>
</evidence>
<proteinExistence type="predicted"/>
<evidence type="ECO:0000313" key="3">
    <source>
        <dbReference type="Proteomes" id="UP000016923"/>
    </source>
</evidence>
<reference evidence="2 3" key="1">
    <citation type="journal article" date="2013" name="BMC Genomics">
        <title>The genome and transcriptome of the pine saprophyte Ophiostoma piceae, and a comparison with the bark beetle-associated pine pathogen Grosmannia clavigera.</title>
        <authorList>
            <person name="Haridas S."/>
            <person name="Wang Y."/>
            <person name="Lim L."/>
            <person name="Massoumi Alamouti S."/>
            <person name="Jackman S."/>
            <person name="Docking R."/>
            <person name="Robertson G."/>
            <person name="Birol I."/>
            <person name="Bohlmann J."/>
            <person name="Breuil C."/>
        </authorList>
    </citation>
    <scope>NUCLEOTIDE SEQUENCE [LARGE SCALE GENOMIC DNA]</scope>
    <source>
        <strain evidence="2 3">UAMH 11346</strain>
    </source>
</reference>
<feature type="chain" id="PRO_5004506971" evidence="1">
    <location>
        <begin position="19"/>
        <end position="199"/>
    </location>
</feature>
<dbReference type="eggNOG" id="ENOG502SSGG">
    <property type="taxonomic scope" value="Eukaryota"/>
</dbReference>
<organism evidence="2 3">
    <name type="scientific">Ophiostoma piceae (strain UAMH 11346)</name>
    <name type="common">Sap stain fungus</name>
    <dbReference type="NCBI Taxonomy" id="1262450"/>
    <lineage>
        <taxon>Eukaryota</taxon>
        <taxon>Fungi</taxon>
        <taxon>Dikarya</taxon>
        <taxon>Ascomycota</taxon>
        <taxon>Pezizomycotina</taxon>
        <taxon>Sordariomycetes</taxon>
        <taxon>Sordariomycetidae</taxon>
        <taxon>Ophiostomatales</taxon>
        <taxon>Ophiostomataceae</taxon>
        <taxon>Ophiostoma</taxon>
    </lineage>
</organism>
<keyword evidence="3" id="KW-1185">Reference proteome</keyword>
<name>S3CAB5_OPHP1</name>
<dbReference type="Proteomes" id="UP000016923">
    <property type="component" value="Unassembled WGS sequence"/>
</dbReference>
<dbReference type="VEuPathDB" id="FungiDB:F503_01504"/>
<gene>
    <name evidence="2" type="ORF">F503_01504</name>
</gene>
<accession>S3CAB5</accession>
<dbReference type="HOGENOM" id="CLU_1372579_0_0_1"/>
<protein>
    <submittedName>
        <fullName evidence="2">Uncharacterized protein</fullName>
    </submittedName>
</protein>
<keyword evidence="1" id="KW-0732">Signal</keyword>
<dbReference type="OrthoDB" id="5234324at2759"/>